<reference evidence="7 8" key="2">
    <citation type="journal article" date="2000" name="Proc. Natl. Acad. Sci. U.S.A.">
        <title>Archaeal adaptation to higher temperatures revealed by genomic sequence of Thermoplasma volcanium.</title>
        <authorList>
            <person name="Kawashima T."/>
            <person name="Amano N."/>
            <person name="Koike H."/>
            <person name="Makino S."/>
            <person name="Higuchi S."/>
            <person name="Kawashima-Ohya Y."/>
            <person name="Watanabe K."/>
            <person name="Yamazaki M."/>
            <person name="Kanehori K."/>
            <person name="Kawamoto T."/>
            <person name="Nunoshiba T."/>
            <person name="Yamamoto Y."/>
            <person name="Aramaki H."/>
            <person name="Makino K."/>
            <person name="Suzuki M."/>
        </authorList>
    </citation>
    <scope>NUCLEOTIDE SEQUENCE [LARGE SCALE GENOMIC DNA]</scope>
    <source>
        <strain evidence="8">ATCC 51530 / DSM 4299 / JCM 9571 / NBRC 15438 / GSS1</strain>
    </source>
</reference>
<dbReference type="PaxDb" id="273116-14324337"/>
<dbReference type="KEGG" id="tvo:TVG0130538"/>
<organism evidence="7 8">
    <name type="scientific">Thermoplasma volcanium (strain ATCC 51530 / DSM 4299 / JCM 9571 / NBRC 15438 / GSS1)</name>
    <dbReference type="NCBI Taxonomy" id="273116"/>
    <lineage>
        <taxon>Archaea</taxon>
        <taxon>Methanobacteriati</taxon>
        <taxon>Thermoplasmatota</taxon>
        <taxon>Thermoplasmata</taxon>
        <taxon>Thermoplasmatales</taxon>
        <taxon>Thermoplasmataceae</taxon>
        <taxon>Thermoplasma</taxon>
    </lineage>
</organism>
<protein>
    <recommendedName>
        <fullName evidence="9">Acetyl-CoA synthetase</fullName>
    </recommendedName>
</protein>
<feature type="domain" description="AMP-dependent synthetase/ligase" evidence="5">
    <location>
        <begin position="20"/>
        <end position="355"/>
    </location>
</feature>
<dbReference type="Gene3D" id="3.30.300.30">
    <property type="match status" value="1"/>
</dbReference>
<keyword evidence="4" id="KW-0067">ATP-binding</keyword>
<evidence type="ECO:0000259" key="5">
    <source>
        <dbReference type="Pfam" id="PF00501"/>
    </source>
</evidence>
<feature type="domain" description="AMP-binding enzyme C-terminal" evidence="6">
    <location>
        <begin position="417"/>
        <end position="495"/>
    </location>
</feature>
<dbReference type="InterPro" id="IPR020845">
    <property type="entry name" value="AMP-binding_CS"/>
</dbReference>
<dbReference type="Proteomes" id="UP000001017">
    <property type="component" value="Chromosome"/>
</dbReference>
<evidence type="ECO:0000259" key="6">
    <source>
        <dbReference type="Pfam" id="PF13193"/>
    </source>
</evidence>
<dbReference type="GO" id="GO:0015645">
    <property type="term" value="F:fatty acid ligase activity"/>
    <property type="evidence" value="ECO:0007669"/>
    <property type="project" value="TreeGrafter"/>
</dbReference>
<keyword evidence="2" id="KW-0436">Ligase</keyword>
<evidence type="ECO:0000256" key="2">
    <source>
        <dbReference type="ARBA" id="ARBA00022598"/>
    </source>
</evidence>
<name>Q97CH8_THEVO</name>
<dbReference type="Pfam" id="PF13193">
    <property type="entry name" value="AMP-binding_C"/>
    <property type="match status" value="1"/>
</dbReference>
<evidence type="ECO:0000313" key="7">
    <source>
        <dbReference type="EMBL" id="BAB59265.1"/>
    </source>
</evidence>
<dbReference type="AlphaFoldDB" id="Q97CH8"/>
<dbReference type="GO" id="GO:0006633">
    <property type="term" value="P:fatty acid biosynthetic process"/>
    <property type="evidence" value="ECO:0007669"/>
    <property type="project" value="TreeGrafter"/>
</dbReference>
<dbReference type="eggNOG" id="arCOG04201">
    <property type="taxonomic scope" value="Archaea"/>
</dbReference>
<proteinExistence type="inferred from homology"/>
<dbReference type="SUPFAM" id="SSF56801">
    <property type="entry name" value="Acetyl-CoA synthetase-like"/>
    <property type="match status" value="1"/>
</dbReference>
<keyword evidence="3" id="KW-0547">Nucleotide-binding</keyword>
<dbReference type="InterPro" id="IPR042099">
    <property type="entry name" value="ANL_N_sf"/>
</dbReference>
<accession>Q97CH8</accession>
<dbReference type="InterPro" id="IPR000873">
    <property type="entry name" value="AMP-dep_synth/lig_dom"/>
</dbReference>
<dbReference type="InterPro" id="IPR025110">
    <property type="entry name" value="AMP-bd_C"/>
</dbReference>
<evidence type="ECO:0000256" key="4">
    <source>
        <dbReference type="ARBA" id="ARBA00022840"/>
    </source>
</evidence>
<dbReference type="GO" id="GO:0004321">
    <property type="term" value="F:fatty-acyl-CoA synthase activity"/>
    <property type="evidence" value="ECO:0007669"/>
    <property type="project" value="TreeGrafter"/>
</dbReference>
<reference evidence="7 8" key="1">
    <citation type="journal article" date="1999" name="Proc. Jpn. Acad.">
        <title>Determination of the complete genomic DNA sequence of Thermoplasma volvanium GSS1.</title>
        <authorList>
            <person name="Kawashima T."/>
            <person name="Yamamoto Y."/>
            <person name="Aramaki H."/>
            <person name="Nunoshiba T."/>
            <person name="Kawamoto T."/>
            <person name="Watanabe K."/>
            <person name="Yamazaki M."/>
            <person name="Kanehori K."/>
            <person name="Amano N."/>
            <person name="Ohya Y."/>
            <person name="Makino K."/>
            <person name="Suzuki M."/>
        </authorList>
    </citation>
    <scope>NUCLEOTIDE SEQUENCE [LARGE SCALE GENOMIC DNA]</scope>
    <source>
        <strain evidence="8">ATCC 51530 / DSM 4299 / JCM 9571 / NBRC 15438 / GSS1</strain>
    </source>
</reference>
<dbReference type="PhylomeDB" id="Q97CH8"/>
<comment type="similarity">
    <text evidence="1">Belongs to the ATP-dependent AMP-binding enzyme family.</text>
</comment>
<dbReference type="GO" id="GO:0006637">
    <property type="term" value="P:acyl-CoA metabolic process"/>
    <property type="evidence" value="ECO:0007669"/>
    <property type="project" value="TreeGrafter"/>
</dbReference>
<evidence type="ECO:0008006" key="9">
    <source>
        <dbReference type="Google" id="ProtNLM"/>
    </source>
</evidence>
<dbReference type="PANTHER" id="PTHR43605">
    <property type="entry name" value="ACYL-COENZYME A SYNTHETASE"/>
    <property type="match status" value="1"/>
</dbReference>
<dbReference type="Pfam" id="PF00501">
    <property type="entry name" value="AMP-binding"/>
    <property type="match status" value="1"/>
</dbReference>
<dbReference type="Gene3D" id="3.40.50.12780">
    <property type="entry name" value="N-terminal domain of ligase-like"/>
    <property type="match status" value="1"/>
</dbReference>
<dbReference type="PANTHER" id="PTHR43605:SF10">
    <property type="entry name" value="ACYL-COA SYNTHETASE MEDIUM CHAIN FAMILY MEMBER 3"/>
    <property type="match status" value="1"/>
</dbReference>
<gene>
    <name evidence="7" type="ORF">TVG0130538</name>
</gene>
<dbReference type="GO" id="GO:0005524">
    <property type="term" value="F:ATP binding"/>
    <property type="evidence" value="ECO:0007669"/>
    <property type="project" value="UniProtKB-KW"/>
</dbReference>
<dbReference type="STRING" id="273116.gene:9380891"/>
<dbReference type="GO" id="GO:0016405">
    <property type="term" value="F:CoA-ligase activity"/>
    <property type="evidence" value="ECO:0007669"/>
    <property type="project" value="UniProtKB-ARBA"/>
</dbReference>
<dbReference type="InterPro" id="IPR045851">
    <property type="entry name" value="AMP-bd_C_sf"/>
</dbReference>
<dbReference type="HOGENOM" id="CLU_000022_59_10_2"/>
<evidence type="ECO:0000256" key="3">
    <source>
        <dbReference type="ARBA" id="ARBA00022741"/>
    </source>
</evidence>
<evidence type="ECO:0000313" key="8">
    <source>
        <dbReference type="Proteomes" id="UP000001017"/>
    </source>
</evidence>
<keyword evidence="8" id="KW-1185">Reference proteome</keyword>
<dbReference type="FunFam" id="3.30.300.30:FF:000005">
    <property type="entry name" value="Acyl-coenzyme A synthetase ACSM5, mitochondrial"/>
    <property type="match status" value="1"/>
</dbReference>
<dbReference type="PROSITE" id="PS00455">
    <property type="entry name" value="AMP_BINDING"/>
    <property type="match status" value="1"/>
</dbReference>
<dbReference type="EMBL" id="BA000011">
    <property type="protein sequence ID" value="BAB59265.1"/>
    <property type="molecule type" value="Genomic_DNA"/>
</dbReference>
<evidence type="ECO:0000256" key="1">
    <source>
        <dbReference type="ARBA" id="ARBA00006432"/>
    </source>
</evidence>
<sequence length="531" mass="60467">MEYSIMGYNFVRDVIERNDKRKTAVIMSDENLSSKNETYGTLLKESYKLSNFMRQLRLKAGNRILIMMENSLDLYHVVTASIAAGMVYAPTAPILPDDQIKYRVEQLKAKAIFVDAGTHQKAEQFGDIVVNMSDEGTRVEISKMDDTFNDFETEIDGEHAVFFTSGTEGMPKMVLHTNRYPEGHRTTVKWLDLNRDDVHWNISSPGWAKWGWSSYYSPFIAGSAVFGMSYRRFDPERALDAMSKFQITSVCAPPTVWRMFLQHDVGSRALYLKKAASAGEPLNPEVIERFEKYTGVKIKDGYGQTESTLMVGNLTGMKVKPGSMGKSLEPYDIRIVDENGNELGVNRTGFIAVKAEKRPEGLFSAYINDKKLTHDRFKNGYYYTGDTGYRDEDGYIWFVSRSDDVIKASDYRIGPFEVESALLRHPAVVESAVVGSPDDIRGDIVKAYVVLKKGYEPSYELARELSMLVRNTIGPHARPKRIEFVEDLPKTISGKIIRKQLRQMEIDRYMKMKNGINLNTSNKEFNIERIE</sequence>
<dbReference type="InterPro" id="IPR051087">
    <property type="entry name" value="Mitochondrial_ACSM"/>
</dbReference>